<accession>A0AAD6X3N2</accession>
<sequence>MPPGRPPLDPETKASRRREALQRYAENSLARNREALRESARVRMQQPAHRSRKARDKNSSAQTVAKLRAQVSAAKYRESHREQIRAHALRRGSLSSEAIATPRTPPKAKWTPATASVSSQALPVTPPKARRARTLAVKHVPIATAPPAAPRRASTPNADVPTALTLPAAPTVVTSPVTATDRSSPATSPAATTLSPLAQTRADVPAGRPTKYLGVAAGGRYRYYKYKGEVPTKNQRRTRELRGLRLEENNGEDSDTDLPPGMCGCARTECQREHKNETQNRRDWKVFHSKYDHMF</sequence>
<feature type="compositionally biased region" description="Basic and acidic residues" evidence="1">
    <location>
        <begin position="31"/>
        <end position="41"/>
    </location>
</feature>
<feature type="region of interest" description="Disordered" evidence="1">
    <location>
        <begin position="99"/>
        <end position="127"/>
    </location>
</feature>
<evidence type="ECO:0000256" key="1">
    <source>
        <dbReference type="SAM" id="MobiDB-lite"/>
    </source>
</evidence>
<evidence type="ECO:0000313" key="2">
    <source>
        <dbReference type="EMBL" id="KAJ7035482.1"/>
    </source>
</evidence>
<organism evidence="2 3">
    <name type="scientific">Mycena alexandri</name>
    <dbReference type="NCBI Taxonomy" id="1745969"/>
    <lineage>
        <taxon>Eukaryota</taxon>
        <taxon>Fungi</taxon>
        <taxon>Dikarya</taxon>
        <taxon>Basidiomycota</taxon>
        <taxon>Agaricomycotina</taxon>
        <taxon>Agaricomycetes</taxon>
        <taxon>Agaricomycetidae</taxon>
        <taxon>Agaricales</taxon>
        <taxon>Marasmiineae</taxon>
        <taxon>Mycenaceae</taxon>
        <taxon>Mycena</taxon>
    </lineage>
</organism>
<gene>
    <name evidence="2" type="ORF">C8F04DRAFT_1182385</name>
</gene>
<comment type="caution">
    <text evidence="2">The sequence shown here is derived from an EMBL/GenBank/DDBJ whole genome shotgun (WGS) entry which is preliminary data.</text>
</comment>
<reference evidence="2" key="1">
    <citation type="submission" date="2023-03" db="EMBL/GenBank/DDBJ databases">
        <title>Massive genome expansion in bonnet fungi (Mycena s.s.) driven by repeated elements and novel gene families across ecological guilds.</title>
        <authorList>
            <consortium name="Lawrence Berkeley National Laboratory"/>
            <person name="Harder C.B."/>
            <person name="Miyauchi S."/>
            <person name="Viragh M."/>
            <person name="Kuo A."/>
            <person name="Thoen E."/>
            <person name="Andreopoulos B."/>
            <person name="Lu D."/>
            <person name="Skrede I."/>
            <person name="Drula E."/>
            <person name="Henrissat B."/>
            <person name="Morin E."/>
            <person name="Kohler A."/>
            <person name="Barry K."/>
            <person name="LaButti K."/>
            <person name="Morin E."/>
            <person name="Salamov A."/>
            <person name="Lipzen A."/>
            <person name="Mereny Z."/>
            <person name="Hegedus B."/>
            <person name="Baldrian P."/>
            <person name="Stursova M."/>
            <person name="Weitz H."/>
            <person name="Taylor A."/>
            <person name="Grigoriev I.V."/>
            <person name="Nagy L.G."/>
            <person name="Martin F."/>
            <person name="Kauserud H."/>
        </authorList>
    </citation>
    <scope>NUCLEOTIDE SEQUENCE</scope>
    <source>
        <strain evidence="2">CBHHK200</strain>
    </source>
</reference>
<proteinExistence type="predicted"/>
<evidence type="ECO:0000313" key="3">
    <source>
        <dbReference type="Proteomes" id="UP001218188"/>
    </source>
</evidence>
<feature type="compositionally biased region" description="Polar residues" evidence="1">
    <location>
        <begin position="113"/>
        <end position="122"/>
    </location>
</feature>
<protein>
    <submittedName>
        <fullName evidence="2">Uncharacterized protein</fullName>
    </submittedName>
</protein>
<dbReference type="EMBL" id="JARJCM010000050">
    <property type="protein sequence ID" value="KAJ7035482.1"/>
    <property type="molecule type" value="Genomic_DNA"/>
</dbReference>
<dbReference type="AlphaFoldDB" id="A0AAD6X3N2"/>
<keyword evidence="3" id="KW-1185">Reference proteome</keyword>
<feature type="region of interest" description="Disordered" evidence="1">
    <location>
        <begin position="23"/>
        <end position="64"/>
    </location>
</feature>
<name>A0AAD6X3N2_9AGAR</name>
<dbReference type="Proteomes" id="UP001218188">
    <property type="component" value="Unassembled WGS sequence"/>
</dbReference>